<organism evidence="1 2">
    <name type="scientific">Rhododendron molle</name>
    <name type="common">Chinese azalea</name>
    <name type="synonym">Azalea mollis</name>
    <dbReference type="NCBI Taxonomy" id="49168"/>
    <lineage>
        <taxon>Eukaryota</taxon>
        <taxon>Viridiplantae</taxon>
        <taxon>Streptophyta</taxon>
        <taxon>Embryophyta</taxon>
        <taxon>Tracheophyta</taxon>
        <taxon>Spermatophyta</taxon>
        <taxon>Magnoliopsida</taxon>
        <taxon>eudicotyledons</taxon>
        <taxon>Gunneridae</taxon>
        <taxon>Pentapetalae</taxon>
        <taxon>asterids</taxon>
        <taxon>Ericales</taxon>
        <taxon>Ericaceae</taxon>
        <taxon>Ericoideae</taxon>
        <taxon>Rhodoreae</taxon>
        <taxon>Rhododendron</taxon>
    </lineage>
</organism>
<comment type="caution">
    <text evidence="1">The sequence shown here is derived from an EMBL/GenBank/DDBJ whole genome shotgun (WGS) entry which is preliminary data.</text>
</comment>
<evidence type="ECO:0000313" key="2">
    <source>
        <dbReference type="Proteomes" id="UP001062846"/>
    </source>
</evidence>
<evidence type="ECO:0000313" key="1">
    <source>
        <dbReference type="EMBL" id="KAI8567803.1"/>
    </source>
</evidence>
<dbReference type="Proteomes" id="UP001062846">
    <property type="component" value="Chromosome 2"/>
</dbReference>
<name>A0ACC0PTD4_RHOML</name>
<gene>
    <name evidence="1" type="ORF">RHMOL_Rhmol02G0150100</name>
</gene>
<keyword evidence="2" id="KW-1185">Reference proteome</keyword>
<sequence>MPTMLLFLNSPAVGDAVDLQPSSTENINVKLGAMDAIAEEIDAIEPKADVEEEEQNDGATCQPGKRSMVWNHFKRLGEETDPNPRAECTWCGTTYACHGKRNGTTAMKTHIKLQCRKYPFSQRNLDKKQKTLGFEPIKGEDGLEIGAKVTIVNFSVEACVKALAEMIILDELPFKFVEGEGFKRFVRVVQPKWKPPGRLVMAKECLKVYQHEKTILKKALKGQRICFTTDTWTSLQNLNYMCLTAHYIDSNWKLHKKILNFCLVPNHKGETLGKVVEECLVDWGIDKILTVTVDNASSNSGLIKFLERKTKERKSTISDHKFLHVRCCAHILNLIVCEGLKDMDTSIMRVRNVVKFVKSSPSRMATFRSCVEKEGITCDLVPCLDVPTRWNSTYFMLERALRYRKAFERLEDENTLFSLSVREDELAEADGVENSGKVSKRTYGTPTSDDWDMVRLYTSVLSLFHDATERFSGSQYVTCNSFFMDMMLIRLEIVRLSEEQENDLLKSFARAMKTKFEKYWKFENVNALLLFGFVLDPRYKFKYVDWCLKKCYEEEVVKQMIVEVKAEMSRFYGWYEKNGCHGLQVQDVGQSSNKRKFLSDENGMASLEKMKFQFKMHLEEEDNLVSKSELERYWMEGCEIDNDQFHLLGWWKANSAKYPILSQVARDILAIPVSTVASESAFSTGGRVLDPYRTSLSPKTVEALICTQDWLRSPTRIRLRDYMDEAEKLEQEPSSRFPNLKEVNLDIGLGEPLGFGKPAFGLAASGRRGRDCLNTNVENSSGFVGNRILDGMGKLRFGSNQEFVSTMNPVSNVNANDRENFSHVEGSDKVIPVSGDVFKGIGNDKNVVSKLSEDIGKLNIEGSANSERSKNLKDVSFNVGAENKTHFSFGSSDNAAKSCVTNVASELLNELKKLNIGKGSSSLDVFEHVTSEEAFHPFINDASSESRLTVLNDATDEDLVFATQQMDINYDERRRGHGWVILCFSF</sequence>
<dbReference type="EMBL" id="CM046389">
    <property type="protein sequence ID" value="KAI8567803.1"/>
    <property type="molecule type" value="Genomic_DNA"/>
</dbReference>
<proteinExistence type="predicted"/>
<protein>
    <submittedName>
        <fullName evidence="1">Uncharacterized protein</fullName>
    </submittedName>
</protein>
<accession>A0ACC0PTD4</accession>
<reference evidence="1" key="1">
    <citation type="submission" date="2022-02" db="EMBL/GenBank/DDBJ databases">
        <title>Plant Genome Project.</title>
        <authorList>
            <person name="Zhang R.-G."/>
        </authorList>
    </citation>
    <scope>NUCLEOTIDE SEQUENCE</scope>
    <source>
        <strain evidence="1">AT1</strain>
    </source>
</reference>